<protein>
    <submittedName>
        <fullName evidence="4">Uncharacterized protein</fullName>
    </submittedName>
</protein>
<organism evidence="4 5">
    <name type="scientific">Phaedon cochleariae</name>
    <name type="common">Mustard beetle</name>
    <dbReference type="NCBI Taxonomy" id="80249"/>
    <lineage>
        <taxon>Eukaryota</taxon>
        <taxon>Metazoa</taxon>
        <taxon>Ecdysozoa</taxon>
        <taxon>Arthropoda</taxon>
        <taxon>Hexapoda</taxon>
        <taxon>Insecta</taxon>
        <taxon>Pterygota</taxon>
        <taxon>Neoptera</taxon>
        <taxon>Endopterygota</taxon>
        <taxon>Coleoptera</taxon>
        <taxon>Polyphaga</taxon>
        <taxon>Cucujiformia</taxon>
        <taxon>Chrysomeloidea</taxon>
        <taxon>Chrysomelidae</taxon>
        <taxon>Chrysomelinae</taxon>
        <taxon>Chrysomelini</taxon>
        <taxon>Phaedon</taxon>
    </lineage>
</organism>
<dbReference type="InterPro" id="IPR003591">
    <property type="entry name" value="Leu-rich_rpt_typical-subtyp"/>
</dbReference>
<dbReference type="GO" id="GO:0005615">
    <property type="term" value="C:extracellular space"/>
    <property type="evidence" value="ECO:0007669"/>
    <property type="project" value="TreeGrafter"/>
</dbReference>
<dbReference type="SUPFAM" id="SSF52058">
    <property type="entry name" value="L domain-like"/>
    <property type="match status" value="1"/>
</dbReference>
<proteinExistence type="predicted"/>
<dbReference type="Gene3D" id="3.80.10.10">
    <property type="entry name" value="Ribonuclease Inhibitor"/>
    <property type="match status" value="1"/>
</dbReference>
<feature type="chain" id="PRO_5040511993" evidence="3">
    <location>
        <begin position="23"/>
        <end position="362"/>
    </location>
</feature>
<gene>
    <name evidence="4" type="ORF">PHAECO_LOCUS8453</name>
</gene>
<dbReference type="OrthoDB" id="676979at2759"/>
<dbReference type="InterPro" id="IPR001611">
    <property type="entry name" value="Leu-rich_rpt"/>
</dbReference>
<evidence type="ECO:0000256" key="1">
    <source>
        <dbReference type="ARBA" id="ARBA00022614"/>
    </source>
</evidence>
<dbReference type="PANTHER" id="PTHR45712:SF22">
    <property type="entry name" value="INSULIN-LIKE GROWTH FACTOR-BINDING PROTEIN COMPLEX ACID LABILE SUBUNIT"/>
    <property type="match status" value="1"/>
</dbReference>
<dbReference type="PANTHER" id="PTHR45712">
    <property type="entry name" value="AGAP008170-PA"/>
    <property type="match status" value="1"/>
</dbReference>
<name>A0A9P0DPM3_PHACE</name>
<keyword evidence="2" id="KW-0677">Repeat</keyword>
<dbReference type="EMBL" id="OU896710">
    <property type="protein sequence ID" value="CAH1163203.1"/>
    <property type="molecule type" value="Genomic_DNA"/>
</dbReference>
<dbReference type="InterPro" id="IPR050333">
    <property type="entry name" value="SLRP"/>
</dbReference>
<dbReference type="InterPro" id="IPR032675">
    <property type="entry name" value="LRR_dom_sf"/>
</dbReference>
<dbReference type="Pfam" id="PF13855">
    <property type="entry name" value="LRR_8"/>
    <property type="match status" value="2"/>
</dbReference>
<reference evidence="4" key="2">
    <citation type="submission" date="2022-10" db="EMBL/GenBank/DDBJ databases">
        <authorList>
            <consortium name="ENA_rothamsted_submissions"/>
            <consortium name="culmorum"/>
            <person name="King R."/>
        </authorList>
    </citation>
    <scope>NUCLEOTIDE SEQUENCE</scope>
</reference>
<evidence type="ECO:0000313" key="5">
    <source>
        <dbReference type="Proteomes" id="UP001153737"/>
    </source>
</evidence>
<keyword evidence="3" id="KW-0732">Signal</keyword>
<dbReference type="Proteomes" id="UP001153737">
    <property type="component" value="Chromosome 4"/>
</dbReference>
<dbReference type="AlphaFoldDB" id="A0A9P0DPM3"/>
<evidence type="ECO:0000313" key="4">
    <source>
        <dbReference type="EMBL" id="CAH1163203.1"/>
    </source>
</evidence>
<keyword evidence="5" id="KW-1185">Reference proteome</keyword>
<evidence type="ECO:0000256" key="3">
    <source>
        <dbReference type="SAM" id="SignalP"/>
    </source>
</evidence>
<keyword evidence="1" id="KW-0433">Leucine-rich repeat</keyword>
<sequence length="362" mass="42202">MSRMFFLVLLVLVVTTLLHTSGKSTECDSFDDVNVQVVEMDGRQSNETVNGCLERKRFHEKTVTAVFIIHQKIPRLGKDSVRHLVRLETISFWGCELDSIEPRAFRNLPRLKNVQISYCDLKEIPKGVFNLIPSMELLRIHNNKIDFIENQAFANLSSLKKVFGSDNALEYWHREWFDDSPNLEIMDFQNNKIRTIPRKAFAALQKLKQIYFDYNEIATIQSEAFVGLKNLEYLGLRNNRLKAIEEHIFPTGLKIRSLLISANYLNYLSNEVLKKISVSDIVLEYNPWKCPCLDRIHYWIYTNNGTLRTTEQCKSSYVPICAYPKSFSQTCLEYVDEELTQRYIGMLRNLSAHLDDYCARLD</sequence>
<reference evidence="4" key="1">
    <citation type="submission" date="2022-01" db="EMBL/GenBank/DDBJ databases">
        <authorList>
            <person name="King R."/>
        </authorList>
    </citation>
    <scope>NUCLEOTIDE SEQUENCE</scope>
</reference>
<dbReference type="SMART" id="SM00369">
    <property type="entry name" value="LRR_TYP"/>
    <property type="match status" value="7"/>
</dbReference>
<evidence type="ECO:0000256" key="2">
    <source>
        <dbReference type="ARBA" id="ARBA00022737"/>
    </source>
</evidence>
<feature type="signal peptide" evidence="3">
    <location>
        <begin position="1"/>
        <end position="22"/>
    </location>
</feature>
<accession>A0A9P0DPM3</accession>